<organism evidence="1 2">
    <name type="scientific">Nephila pilipes</name>
    <name type="common">Giant wood spider</name>
    <name type="synonym">Nephila maculata</name>
    <dbReference type="NCBI Taxonomy" id="299642"/>
    <lineage>
        <taxon>Eukaryota</taxon>
        <taxon>Metazoa</taxon>
        <taxon>Ecdysozoa</taxon>
        <taxon>Arthropoda</taxon>
        <taxon>Chelicerata</taxon>
        <taxon>Arachnida</taxon>
        <taxon>Araneae</taxon>
        <taxon>Araneomorphae</taxon>
        <taxon>Entelegynae</taxon>
        <taxon>Araneoidea</taxon>
        <taxon>Nephilidae</taxon>
        <taxon>Nephila</taxon>
    </lineage>
</organism>
<gene>
    <name evidence="1" type="ORF">NPIL_162011</name>
</gene>
<reference evidence="1" key="1">
    <citation type="submission" date="2020-08" db="EMBL/GenBank/DDBJ databases">
        <title>Multicomponent nature underlies the extraordinary mechanical properties of spider dragline silk.</title>
        <authorList>
            <person name="Kono N."/>
            <person name="Nakamura H."/>
            <person name="Mori M."/>
            <person name="Yoshida Y."/>
            <person name="Ohtoshi R."/>
            <person name="Malay A.D."/>
            <person name="Moran D.A.P."/>
            <person name="Tomita M."/>
            <person name="Numata K."/>
            <person name="Arakawa K."/>
        </authorList>
    </citation>
    <scope>NUCLEOTIDE SEQUENCE</scope>
</reference>
<comment type="caution">
    <text evidence="1">The sequence shown here is derived from an EMBL/GenBank/DDBJ whole genome shotgun (WGS) entry which is preliminary data.</text>
</comment>
<evidence type="ECO:0000313" key="2">
    <source>
        <dbReference type="Proteomes" id="UP000887013"/>
    </source>
</evidence>
<proteinExistence type="predicted"/>
<keyword evidence="2" id="KW-1185">Reference proteome</keyword>
<name>A0A8X6MV28_NEPPI</name>
<dbReference type="EMBL" id="BMAW01051227">
    <property type="protein sequence ID" value="GFS79324.1"/>
    <property type="molecule type" value="Genomic_DNA"/>
</dbReference>
<protein>
    <submittedName>
        <fullName evidence="1">Uncharacterized protein</fullName>
    </submittedName>
</protein>
<sequence>MHGINSPSIEFHLHVKEDSSNMRGAWVDCDNVKWCNRWLQSRCLPSKFFDLSQIDVTIVPLGWCYLLLPPLEWFLGGIRIVITYHPLRFLFGC</sequence>
<dbReference type="AlphaFoldDB" id="A0A8X6MV28"/>
<dbReference type="Proteomes" id="UP000887013">
    <property type="component" value="Unassembled WGS sequence"/>
</dbReference>
<accession>A0A8X6MV28</accession>
<evidence type="ECO:0000313" key="1">
    <source>
        <dbReference type="EMBL" id="GFS79324.1"/>
    </source>
</evidence>